<evidence type="ECO:0000256" key="1">
    <source>
        <dbReference type="ARBA" id="ARBA00004442"/>
    </source>
</evidence>
<sequence>MGEKASCWHRARQAQARRVVPRRQKSAARRRPGARLSRPASTTGARSMKRSFTLVAASTALAAVMVTGAARADGLYDPSYGAAGTGGGTVTPSGINWSGPYIGATLGYGWATANATYNNVDRKLEPSGGTGGLYGGYNFQVNPNFMLGAEGDFAFNGFSESANFLGPDATFKSTWQMSVRGRAGAIFDRVMVYGTGGVAFNNMELKAEGATNNQVATGWTIGGGVEGAITQNITARAEYLYSSFDRQNFEVGTPASSDLTTGVLRAGVGYKF</sequence>
<comment type="similarity">
    <text evidence="5">Belongs to the Omp25/RopB family.</text>
</comment>
<dbReference type="InterPro" id="IPR011250">
    <property type="entry name" value="OMP/PagP_B-barrel"/>
</dbReference>
<keyword evidence="2" id="KW-0732">Signal</keyword>
<protein>
    <submittedName>
        <fullName evidence="8">Porin family protein</fullName>
    </submittedName>
</protein>
<evidence type="ECO:0000256" key="3">
    <source>
        <dbReference type="ARBA" id="ARBA00023136"/>
    </source>
</evidence>
<dbReference type="EMBL" id="VWNA01000001">
    <property type="protein sequence ID" value="MQT13201.1"/>
    <property type="molecule type" value="Genomic_DNA"/>
</dbReference>
<evidence type="ECO:0000313" key="9">
    <source>
        <dbReference type="Proteomes" id="UP000332515"/>
    </source>
</evidence>
<dbReference type="InterPro" id="IPR027385">
    <property type="entry name" value="Beta-barrel_OMP"/>
</dbReference>
<dbReference type="Proteomes" id="UP000332515">
    <property type="component" value="Unassembled WGS sequence"/>
</dbReference>
<dbReference type="PANTHER" id="PTHR34001">
    <property type="entry name" value="BLL7405 PROTEIN"/>
    <property type="match status" value="1"/>
</dbReference>
<dbReference type="PANTHER" id="PTHR34001:SF3">
    <property type="entry name" value="BLL7405 PROTEIN"/>
    <property type="match status" value="1"/>
</dbReference>
<evidence type="ECO:0000256" key="5">
    <source>
        <dbReference type="ARBA" id="ARBA00038306"/>
    </source>
</evidence>
<feature type="compositionally biased region" description="Basic residues" evidence="6">
    <location>
        <begin position="19"/>
        <end position="33"/>
    </location>
</feature>
<dbReference type="InterPro" id="IPR051692">
    <property type="entry name" value="OMP-like"/>
</dbReference>
<dbReference type="Gene3D" id="2.40.160.20">
    <property type="match status" value="1"/>
</dbReference>
<feature type="region of interest" description="Disordered" evidence="6">
    <location>
        <begin position="1"/>
        <end position="45"/>
    </location>
</feature>
<evidence type="ECO:0000256" key="6">
    <source>
        <dbReference type="SAM" id="MobiDB-lite"/>
    </source>
</evidence>
<accession>A0A6A7Y527</accession>
<dbReference type="SUPFAM" id="SSF56925">
    <property type="entry name" value="OMPA-like"/>
    <property type="match status" value="1"/>
</dbReference>
<evidence type="ECO:0000256" key="4">
    <source>
        <dbReference type="ARBA" id="ARBA00023237"/>
    </source>
</evidence>
<keyword evidence="3" id="KW-0472">Membrane</keyword>
<dbReference type="GO" id="GO:0009279">
    <property type="term" value="C:cell outer membrane"/>
    <property type="evidence" value="ECO:0007669"/>
    <property type="project" value="UniProtKB-SubCell"/>
</dbReference>
<gene>
    <name evidence="8" type="ORF">F0357_11220</name>
</gene>
<proteinExistence type="inferred from homology"/>
<evidence type="ECO:0000259" key="7">
    <source>
        <dbReference type="Pfam" id="PF13505"/>
    </source>
</evidence>
<comment type="caution">
    <text evidence="8">The sequence shown here is derived from an EMBL/GenBank/DDBJ whole genome shotgun (WGS) entry which is preliminary data.</text>
</comment>
<keyword evidence="9" id="KW-1185">Reference proteome</keyword>
<keyword evidence="4" id="KW-0998">Cell outer membrane</keyword>
<organism evidence="8 9">
    <name type="scientific">Segnochrobactrum spirostomi</name>
    <dbReference type="NCBI Taxonomy" id="2608987"/>
    <lineage>
        <taxon>Bacteria</taxon>
        <taxon>Pseudomonadati</taxon>
        <taxon>Pseudomonadota</taxon>
        <taxon>Alphaproteobacteria</taxon>
        <taxon>Hyphomicrobiales</taxon>
        <taxon>Segnochrobactraceae</taxon>
        <taxon>Segnochrobactrum</taxon>
    </lineage>
</organism>
<evidence type="ECO:0000256" key="2">
    <source>
        <dbReference type="ARBA" id="ARBA00022729"/>
    </source>
</evidence>
<dbReference type="AlphaFoldDB" id="A0A6A7Y527"/>
<reference evidence="8 9" key="1">
    <citation type="submission" date="2019-09" db="EMBL/GenBank/DDBJ databases">
        <title>Segnochrobactrum spirostomi gen. nov., sp. nov., isolated from the ciliate Spirostomum cf. yagiui and description of a novel family, Segnochrobactraceae fam. nov. within the order Rhizobiales of the class Alphaproteobacteria.</title>
        <authorList>
            <person name="Akter S."/>
            <person name="Shazib S.U.A."/>
            <person name="Shin M.K."/>
        </authorList>
    </citation>
    <scope>NUCLEOTIDE SEQUENCE [LARGE SCALE GENOMIC DNA]</scope>
    <source>
        <strain evidence="8 9">Sp-1</strain>
    </source>
</reference>
<comment type="subcellular location">
    <subcellularLocation>
        <location evidence="1">Cell outer membrane</location>
    </subcellularLocation>
</comment>
<feature type="domain" description="Outer membrane protein beta-barrel" evidence="7">
    <location>
        <begin position="92"/>
        <end position="272"/>
    </location>
</feature>
<evidence type="ECO:0000313" key="8">
    <source>
        <dbReference type="EMBL" id="MQT13201.1"/>
    </source>
</evidence>
<dbReference type="Pfam" id="PF13505">
    <property type="entry name" value="OMP_b-brl"/>
    <property type="match status" value="1"/>
</dbReference>
<name>A0A6A7Y527_9HYPH</name>